<proteinExistence type="predicted"/>
<evidence type="ECO:0000313" key="2">
    <source>
        <dbReference type="Proteomes" id="UP000537126"/>
    </source>
</evidence>
<evidence type="ECO:0000313" key="1">
    <source>
        <dbReference type="EMBL" id="NIK74872.1"/>
    </source>
</evidence>
<dbReference type="AlphaFoldDB" id="A0A846MU64"/>
<name>A0A846MU64_9BACT</name>
<protein>
    <submittedName>
        <fullName evidence="1">Uncharacterized protein</fullName>
    </submittedName>
</protein>
<gene>
    <name evidence="1" type="ORF">FHS56_002406</name>
</gene>
<dbReference type="EMBL" id="JAASRN010000009">
    <property type="protein sequence ID" value="NIK74872.1"/>
    <property type="molecule type" value="Genomic_DNA"/>
</dbReference>
<dbReference type="RefSeq" id="WP_166921074.1">
    <property type="nucleotide sequence ID" value="NZ_JAASRN010000009.1"/>
</dbReference>
<reference evidence="1 2" key="1">
    <citation type="submission" date="2020-03" db="EMBL/GenBank/DDBJ databases">
        <title>Genomic Encyclopedia of Type Strains, Phase IV (KMG-IV): sequencing the most valuable type-strain genomes for metagenomic binning, comparative biology and taxonomic classification.</title>
        <authorList>
            <person name="Goeker M."/>
        </authorList>
    </citation>
    <scope>NUCLEOTIDE SEQUENCE [LARGE SCALE GENOMIC DNA]</scope>
    <source>
        <strain evidence="1 2">DSM 5718</strain>
    </source>
</reference>
<organism evidence="1 2">
    <name type="scientific">Thermonema lapsum</name>
    <dbReference type="NCBI Taxonomy" id="28195"/>
    <lineage>
        <taxon>Bacteria</taxon>
        <taxon>Pseudomonadati</taxon>
        <taxon>Bacteroidota</taxon>
        <taxon>Cytophagia</taxon>
        <taxon>Cytophagales</taxon>
        <taxon>Thermonemataceae</taxon>
        <taxon>Thermonema</taxon>
    </lineage>
</organism>
<comment type="caution">
    <text evidence="1">The sequence shown here is derived from an EMBL/GenBank/DDBJ whole genome shotgun (WGS) entry which is preliminary data.</text>
</comment>
<accession>A0A846MU64</accession>
<dbReference type="Proteomes" id="UP000537126">
    <property type="component" value="Unassembled WGS sequence"/>
</dbReference>
<sequence length="120" mass="13607">MACHNEKDTLTSPQWILDAERLAAFYESLLALKKKHLACQYPGKSEQMKAPMVVGDYHRGMDSILFISPDGGGKWQEAGKWQLDKKQLLIGKDSLPIKAISSEKFFAIWNSLPKQKNSRQ</sequence>
<keyword evidence="2" id="KW-1185">Reference proteome</keyword>